<keyword evidence="2" id="KW-1133">Transmembrane helix</keyword>
<keyword evidence="4" id="KW-1185">Reference proteome</keyword>
<protein>
    <recommendedName>
        <fullName evidence="5">Transmembrane protein</fullName>
    </recommendedName>
</protein>
<sequence>MNTDSDFEDLSDEITNKETDEGTNKEYHDTNIEDVGYASSLRQFYRYKNKIAFKPIETDECKNKEQSQADYQATTIYNTYLSKDPIDIEYYRSHKSIQHSEDPEQEVPPPIHKKKKSSLVDGSSFRQEEFKKYDRWLRCHCISNKTFLGHSQYQILLMFLVFDFVVILGILIFHFRGTTQKLLPIPTSIESKKITIGNIIINGDMFNKEVDVGITSTTELKFNSSINIGESTISKENGTKCARFILNGSINIGDIVFNYDNSENKFIIDTKNETLNIAGHLNAGDVFVQNGSQFGGLVFSNDKCINCITDSTRLSARILDDNDQEITNKINIVPKFQYSMANDDLTLIFGDEISFVCSNNDEKPNCKEISTPNLFPVSSDHFIQKQMNQNCMVLHAQEFYQNKILRICQKQDTKKASLLIKDKILYEFSIIPQQAFLIPTFEDGKIIQILTTEVKIHIYKSDSLFNINNEKIHNEEKIIDSNYGCISKLKAFLNDFGDIIVFAQTLKGVLTFRILTSNFSVTPPQLQFPSLIKFDATSRDGDLILIAGASEGGSVSLGRCFDDYCKKIKLVQRKNLDTDKIEFIGISLNNDNKPTVSISREGKTIILNCQSFMCEDIKSPVWL</sequence>
<keyword evidence="2" id="KW-0472">Membrane</keyword>
<reference evidence="3 4" key="1">
    <citation type="submission" date="2024-04" db="EMBL/GenBank/DDBJ databases">
        <title>Tritrichomonas musculus Genome.</title>
        <authorList>
            <person name="Alves-Ferreira E."/>
            <person name="Grigg M."/>
            <person name="Lorenzi H."/>
            <person name="Galac M."/>
        </authorList>
    </citation>
    <scope>NUCLEOTIDE SEQUENCE [LARGE SCALE GENOMIC DNA]</scope>
    <source>
        <strain evidence="3 4">EAF2021</strain>
    </source>
</reference>
<evidence type="ECO:0000313" key="3">
    <source>
        <dbReference type="EMBL" id="KAK8885124.1"/>
    </source>
</evidence>
<name>A0ABR2K208_9EUKA</name>
<evidence type="ECO:0000313" key="4">
    <source>
        <dbReference type="Proteomes" id="UP001470230"/>
    </source>
</evidence>
<feature type="region of interest" description="Disordered" evidence="1">
    <location>
        <begin position="97"/>
        <end position="120"/>
    </location>
</feature>
<dbReference type="EMBL" id="JAPFFF010000008">
    <property type="protein sequence ID" value="KAK8885124.1"/>
    <property type="molecule type" value="Genomic_DNA"/>
</dbReference>
<evidence type="ECO:0000256" key="1">
    <source>
        <dbReference type="SAM" id="MobiDB-lite"/>
    </source>
</evidence>
<gene>
    <name evidence="3" type="ORF">M9Y10_044253</name>
</gene>
<feature type="compositionally biased region" description="Basic and acidic residues" evidence="1">
    <location>
        <begin position="14"/>
        <end position="30"/>
    </location>
</feature>
<feature type="transmembrane region" description="Helical" evidence="2">
    <location>
        <begin position="155"/>
        <end position="175"/>
    </location>
</feature>
<evidence type="ECO:0000256" key="2">
    <source>
        <dbReference type="SAM" id="Phobius"/>
    </source>
</evidence>
<feature type="region of interest" description="Disordered" evidence="1">
    <location>
        <begin position="1"/>
        <end position="30"/>
    </location>
</feature>
<proteinExistence type="predicted"/>
<comment type="caution">
    <text evidence="3">The sequence shown here is derived from an EMBL/GenBank/DDBJ whole genome shotgun (WGS) entry which is preliminary data.</text>
</comment>
<dbReference type="Proteomes" id="UP001470230">
    <property type="component" value="Unassembled WGS sequence"/>
</dbReference>
<feature type="compositionally biased region" description="Acidic residues" evidence="1">
    <location>
        <begin position="1"/>
        <end position="12"/>
    </location>
</feature>
<accession>A0ABR2K208</accession>
<organism evidence="3 4">
    <name type="scientific">Tritrichomonas musculus</name>
    <dbReference type="NCBI Taxonomy" id="1915356"/>
    <lineage>
        <taxon>Eukaryota</taxon>
        <taxon>Metamonada</taxon>
        <taxon>Parabasalia</taxon>
        <taxon>Tritrichomonadida</taxon>
        <taxon>Tritrichomonadidae</taxon>
        <taxon>Tritrichomonas</taxon>
    </lineage>
</organism>
<keyword evidence="2" id="KW-0812">Transmembrane</keyword>
<evidence type="ECO:0008006" key="5">
    <source>
        <dbReference type="Google" id="ProtNLM"/>
    </source>
</evidence>